<reference evidence="2" key="2">
    <citation type="submission" date="2023-01" db="EMBL/GenBank/DDBJ databases">
        <authorList>
            <person name="Sun Q."/>
            <person name="Evtushenko L."/>
        </authorList>
    </citation>
    <scope>NUCLEOTIDE SEQUENCE</scope>
    <source>
        <strain evidence="2">VKM B-2484</strain>
    </source>
</reference>
<protein>
    <submittedName>
        <fullName evidence="2">Uncharacterized protein</fullName>
    </submittedName>
</protein>
<keyword evidence="3" id="KW-1185">Reference proteome</keyword>
<name>A0A9W6N189_9HYPH</name>
<sequence>MSYDENSLSKREKRPDAFIEKGQRPTGGHCEAFAAGRRDVIGSPPLGDTFLAPTRTRGVSSHSRELAVISLVQRSLIKDRN</sequence>
<dbReference type="Proteomes" id="UP001143370">
    <property type="component" value="Unassembled WGS sequence"/>
</dbReference>
<feature type="region of interest" description="Disordered" evidence="1">
    <location>
        <begin position="1"/>
        <end position="28"/>
    </location>
</feature>
<dbReference type="AlphaFoldDB" id="A0A9W6N189"/>
<gene>
    <name evidence="2" type="ORF">GCM10017643_39000</name>
</gene>
<evidence type="ECO:0000313" key="3">
    <source>
        <dbReference type="Proteomes" id="UP001143370"/>
    </source>
</evidence>
<organism evidence="2 3">
    <name type="scientific">Ancylobacter dichloromethanicus</name>
    <dbReference type="NCBI Taxonomy" id="518825"/>
    <lineage>
        <taxon>Bacteria</taxon>
        <taxon>Pseudomonadati</taxon>
        <taxon>Pseudomonadota</taxon>
        <taxon>Alphaproteobacteria</taxon>
        <taxon>Hyphomicrobiales</taxon>
        <taxon>Xanthobacteraceae</taxon>
        <taxon>Ancylobacter</taxon>
    </lineage>
</organism>
<dbReference type="EMBL" id="BSFJ01000033">
    <property type="protein sequence ID" value="GLK73782.1"/>
    <property type="molecule type" value="Genomic_DNA"/>
</dbReference>
<proteinExistence type="predicted"/>
<evidence type="ECO:0000313" key="2">
    <source>
        <dbReference type="EMBL" id="GLK73782.1"/>
    </source>
</evidence>
<accession>A0A9W6N189</accession>
<feature type="compositionally biased region" description="Basic and acidic residues" evidence="1">
    <location>
        <begin position="7"/>
        <end position="23"/>
    </location>
</feature>
<comment type="caution">
    <text evidence="2">The sequence shown here is derived from an EMBL/GenBank/DDBJ whole genome shotgun (WGS) entry which is preliminary data.</text>
</comment>
<reference evidence="2" key="1">
    <citation type="journal article" date="2014" name="Int. J. Syst. Evol. Microbiol.">
        <title>Complete genome sequence of Corynebacterium casei LMG S-19264T (=DSM 44701T), isolated from a smear-ripened cheese.</title>
        <authorList>
            <consortium name="US DOE Joint Genome Institute (JGI-PGF)"/>
            <person name="Walter F."/>
            <person name="Albersmeier A."/>
            <person name="Kalinowski J."/>
            <person name="Ruckert C."/>
        </authorList>
    </citation>
    <scope>NUCLEOTIDE SEQUENCE</scope>
    <source>
        <strain evidence="2">VKM B-2484</strain>
    </source>
</reference>
<evidence type="ECO:0000256" key="1">
    <source>
        <dbReference type="SAM" id="MobiDB-lite"/>
    </source>
</evidence>